<dbReference type="Pfam" id="PF00171">
    <property type="entry name" value="Aldedh"/>
    <property type="match status" value="1"/>
</dbReference>
<comment type="caution">
    <text evidence="4">The sequence shown here is derived from an EMBL/GenBank/DDBJ whole genome shotgun (WGS) entry which is preliminary data.</text>
</comment>
<proteinExistence type="predicted"/>
<protein>
    <submittedName>
        <fullName evidence="4">Phenylacetic acid degradation protein PaaN</fullName>
    </submittedName>
</protein>
<dbReference type="NCBIfam" id="TIGR02288">
    <property type="entry name" value="PaaN_2"/>
    <property type="match status" value="1"/>
</dbReference>
<dbReference type="Proteomes" id="UP001551176">
    <property type="component" value="Unassembled WGS sequence"/>
</dbReference>
<evidence type="ECO:0000259" key="3">
    <source>
        <dbReference type="Pfam" id="PF00171"/>
    </source>
</evidence>
<evidence type="ECO:0000256" key="2">
    <source>
        <dbReference type="ARBA" id="ARBA00023027"/>
    </source>
</evidence>
<feature type="domain" description="Aldehyde dehydrogenase" evidence="3">
    <location>
        <begin position="94"/>
        <end position="479"/>
    </location>
</feature>
<dbReference type="Gene3D" id="3.40.605.10">
    <property type="entry name" value="Aldehyde Dehydrogenase, Chain A, domain 1"/>
    <property type="match status" value="1"/>
</dbReference>
<accession>A0ABV3BSJ5</accession>
<evidence type="ECO:0000313" key="4">
    <source>
        <dbReference type="EMBL" id="MEU6823976.1"/>
    </source>
</evidence>
<dbReference type="InterPro" id="IPR050485">
    <property type="entry name" value="Proline_metab_enzyme"/>
</dbReference>
<dbReference type="PANTHER" id="PTHR42862">
    <property type="entry name" value="DELTA-1-PYRROLINE-5-CARBOXYLATE DEHYDROGENASE 1, ISOFORM A-RELATED"/>
    <property type="match status" value="1"/>
</dbReference>
<dbReference type="Gene3D" id="3.40.309.10">
    <property type="entry name" value="Aldehyde Dehydrogenase, Chain A, domain 2"/>
    <property type="match status" value="1"/>
</dbReference>
<reference evidence="4 5" key="1">
    <citation type="submission" date="2024-06" db="EMBL/GenBank/DDBJ databases">
        <title>The Natural Products Discovery Center: Release of the First 8490 Sequenced Strains for Exploring Actinobacteria Biosynthetic Diversity.</title>
        <authorList>
            <person name="Kalkreuter E."/>
            <person name="Kautsar S.A."/>
            <person name="Yang D."/>
            <person name="Bader C.D."/>
            <person name="Teijaro C.N."/>
            <person name="Fluegel L."/>
            <person name="Davis C.M."/>
            <person name="Simpson J.R."/>
            <person name="Lauterbach L."/>
            <person name="Steele A.D."/>
            <person name="Gui C."/>
            <person name="Meng S."/>
            <person name="Li G."/>
            <person name="Viehrig K."/>
            <person name="Ye F."/>
            <person name="Su P."/>
            <person name="Kiefer A.F."/>
            <person name="Nichols A."/>
            <person name="Cepeda A.J."/>
            <person name="Yan W."/>
            <person name="Fan B."/>
            <person name="Jiang Y."/>
            <person name="Adhikari A."/>
            <person name="Zheng C.-J."/>
            <person name="Schuster L."/>
            <person name="Cowan T.M."/>
            <person name="Smanski M.J."/>
            <person name="Chevrette M.G."/>
            <person name="De Carvalho L.P.S."/>
            <person name="Shen B."/>
        </authorList>
    </citation>
    <scope>NUCLEOTIDE SEQUENCE [LARGE SCALE GENOMIC DNA]</scope>
    <source>
        <strain evidence="4 5">NPDC046838</strain>
    </source>
</reference>
<dbReference type="InterPro" id="IPR011975">
    <property type="entry name" value="PaaN_2"/>
</dbReference>
<evidence type="ECO:0000313" key="5">
    <source>
        <dbReference type="Proteomes" id="UP001551176"/>
    </source>
</evidence>
<organism evidence="4 5">
    <name type="scientific">Streptomyces atriruber</name>
    <dbReference type="NCBI Taxonomy" id="545121"/>
    <lineage>
        <taxon>Bacteria</taxon>
        <taxon>Bacillati</taxon>
        <taxon>Actinomycetota</taxon>
        <taxon>Actinomycetes</taxon>
        <taxon>Kitasatosporales</taxon>
        <taxon>Streptomycetaceae</taxon>
        <taxon>Streptomyces</taxon>
    </lineage>
</organism>
<dbReference type="InterPro" id="IPR015590">
    <property type="entry name" value="Aldehyde_DH_dom"/>
</dbReference>
<dbReference type="EMBL" id="JBEYXV010000013">
    <property type="protein sequence ID" value="MEU6823976.1"/>
    <property type="molecule type" value="Genomic_DNA"/>
</dbReference>
<keyword evidence="2" id="KW-0520">NAD</keyword>
<dbReference type="InterPro" id="IPR016162">
    <property type="entry name" value="Ald_DH_N"/>
</dbReference>
<sequence>MAAEPTAHQLIAKHRPTLDQALETIRTRAYWSPHPEHPKAYGEGGSLSLPEGKAAFDALQGTRFDLDQPGTDDWVGGEVSPYGPELGIMYPHPDIDTLLPAMRAGMRAWRDAGAEVRAVVCLEILSRISARTHEFAHAVMHTSGQAFMMAFQAGGPHAQDRGLEAVTYAYAEQARTPDAAEWTKPQGKRDPIALNKRFTPVARGISLMIGCNTFPTWNGYPGLFASLATGNPVLVKPHPRAVLPLALTVRIAREVLADAGFDPNLVCLAVERPGEGIAKTLAVRPEIKLIDYTGSTAFGDWLEANARQAQVYTEKAGVNTVVVESTDNYKGMLANLAFSLSLYSGQMCTTPQNLLIPRDGIETDAGAKSYDDVVSDLAASVSGLLGDDARANGVLGALVNPDVKARLEAAAGLGEVALPSREITNPDFPDAVVRTPVIIKLDGAKPDAEAAYLSECFGPVSFAVAVDSAADAVELLRRTVRDKGAMTVGAYTTSEEISAAVEETCLEECAQLSLNLTGGVYVNQTAAFSDFHGSGGNPAANAALCDGAFVANRFRVVEIRKDA</sequence>
<dbReference type="InterPro" id="IPR016163">
    <property type="entry name" value="Ald_DH_C"/>
</dbReference>
<evidence type="ECO:0000256" key="1">
    <source>
        <dbReference type="ARBA" id="ARBA00023002"/>
    </source>
</evidence>
<dbReference type="SUPFAM" id="SSF53720">
    <property type="entry name" value="ALDH-like"/>
    <property type="match status" value="1"/>
</dbReference>
<dbReference type="PANTHER" id="PTHR42862:SF1">
    <property type="entry name" value="DELTA-1-PYRROLINE-5-CARBOXYLATE DEHYDROGENASE 2, ISOFORM A-RELATED"/>
    <property type="match status" value="1"/>
</dbReference>
<gene>
    <name evidence="4" type="primary">paaN</name>
    <name evidence="4" type="ORF">ABZ921_25380</name>
</gene>
<name>A0ABV3BSJ5_9ACTN</name>
<keyword evidence="1" id="KW-0560">Oxidoreductase</keyword>
<keyword evidence="5" id="KW-1185">Reference proteome</keyword>
<dbReference type="RefSeq" id="WP_359352999.1">
    <property type="nucleotide sequence ID" value="NZ_JBEYXV010000013.1"/>
</dbReference>
<dbReference type="InterPro" id="IPR016161">
    <property type="entry name" value="Ald_DH/histidinol_DH"/>
</dbReference>